<proteinExistence type="predicted"/>
<organism evidence="2 3">
    <name type="scientific">Pelistega indica</name>
    <dbReference type="NCBI Taxonomy" id="1414851"/>
    <lineage>
        <taxon>Bacteria</taxon>
        <taxon>Pseudomonadati</taxon>
        <taxon>Pseudomonadota</taxon>
        <taxon>Betaproteobacteria</taxon>
        <taxon>Burkholderiales</taxon>
        <taxon>Alcaligenaceae</taxon>
        <taxon>Pelistega</taxon>
    </lineage>
</organism>
<feature type="compositionally biased region" description="Polar residues" evidence="1">
    <location>
        <begin position="1"/>
        <end position="12"/>
    </location>
</feature>
<gene>
    <name evidence="2" type="ORF">V757_12705</name>
</gene>
<dbReference type="Proteomes" id="UP000018766">
    <property type="component" value="Unassembled WGS sequence"/>
</dbReference>
<name>V8FR94_9BURK</name>
<evidence type="ECO:0000256" key="1">
    <source>
        <dbReference type="SAM" id="MobiDB-lite"/>
    </source>
</evidence>
<comment type="caution">
    <text evidence="2">The sequence shown here is derived from an EMBL/GenBank/DDBJ whole genome shotgun (WGS) entry which is preliminary data.</text>
</comment>
<keyword evidence="3" id="KW-1185">Reference proteome</keyword>
<feature type="region of interest" description="Disordered" evidence="1">
    <location>
        <begin position="1"/>
        <end position="20"/>
    </location>
</feature>
<dbReference type="AlphaFoldDB" id="V8FR94"/>
<protein>
    <submittedName>
        <fullName evidence="2">Uncharacterized protein</fullName>
    </submittedName>
</protein>
<reference evidence="2 3" key="1">
    <citation type="submission" date="2013-11" db="EMBL/GenBank/DDBJ databases">
        <title>Genomic analysis of Pelistega sp. HM-7.</title>
        <authorList>
            <person name="Kumbhare S.V."/>
            <person name="Shetty S.A."/>
            <person name="Sharma O."/>
            <person name="Dhotre D.P."/>
        </authorList>
    </citation>
    <scope>NUCLEOTIDE SEQUENCE [LARGE SCALE GENOMIC DNA]</scope>
    <source>
        <strain evidence="2 3">HM-7</strain>
    </source>
</reference>
<accession>V8FR94</accession>
<dbReference type="RefSeq" id="WP_023953493.1">
    <property type="nucleotide sequence ID" value="NZ_AYSV01000145.1"/>
</dbReference>
<sequence length="48" mass="5210">MKDNMKSLQNKGANHERYSLDKSKKNFQGVVVGTALLNRGGVDTKCAG</sequence>
<evidence type="ECO:0000313" key="2">
    <source>
        <dbReference type="EMBL" id="ETD66386.1"/>
    </source>
</evidence>
<dbReference type="EMBL" id="AYSV01000145">
    <property type="protein sequence ID" value="ETD66386.1"/>
    <property type="molecule type" value="Genomic_DNA"/>
</dbReference>
<evidence type="ECO:0000313" key="3">
    <source>
        <dbReference type="Proteomes" id="UP000018766"/>
    </source>
</evidence>